<dbReference type="InterPro" id="IPR036162">
    <property type="entry name" value="Resolvase-like_N_sf"/>
</dbReference>
<evidence type="ECO:0000256" key="6">
    <source>
        <dbReference type="PIRSR" id="PIRSR606118-50"/>
    </source>
</evidence>
<dbReference type="SUPFAM" id="SSF46689">
    <property type="entry name" value="Homeodomain-like"/>
    <property type="match status" value="1"/>
</dbReference>
<dbReference type="EMBL" id="LOIC01000096">
    <property type="protein sequence ID" value="OCA52460.1"/>
    <property type="molecule type" value="Genomic_DNA"/>
</dbReference>
<proteinExistence type="inferred from homology"/>
<evidence type="ECO:0000256" key="7">
    <source>
        <dbReference type="PROSITE-ProRule" id="PRU10137"/>
    </source>
</evidence>
<comment type="caution">
    <text evidence="9">The sequence shown here is derived from an EMBL/GenBank/DDBJ whole genome shotgun (WGS) entry which is preliminary data.</text>
</comment>
<dbReference type="InterPro" id="IPR050639">
    <property type="entry name" value="SSR_resolvase"/>
</dbReference>
<dbReference type="GO" id="GO:0003677">
    <property type="term" value="F:DNA binding"/>
    <property type="evidence" value="ECO:0007669"/>
    <property type="project" value="UniProtKB-KW"/>
</dbReference>
<dbReference type="CDD" id="cd03768">
    <property type="entry name" value="SR_ResInv"/>
    <property type="match status" value="1"/>
</dbReference>
<keyword evidence="2" id="KW-0229">DNA integration</keyword>
<dbReference type="PROSITE" id="PS00397">
    <property type="entry name" value="RECOMBINASES_1"/>
    <property type="match status" value="1"/>
</dbReference>
<dbReference type="Pfam" id="PF00239">
    <property type="entry name" value="Resolvase"/>
    <property type="match status" value="1"/>
</dbReference>
<name>A0A1B8YBG9_9GAMM</name>
<evidence type="ECO:0000256" key="4">
    <source>
        <dbReference type="ARBA" id="ARBA00023125"/>
    </source>
</evidence>
<sequence length="190" mass="21230">MLIGYARVSTDDQNLNLQRDALEVAGCYKIFEDQISGAKAERPGLQAVLKFTRPGDTLVIWRLDRLSRSLKDLIEMVNQLESKNIGLKSLQESIDTGSSSGMLIFHLFGALAEFERNLTRERTYAGLQAARARGRKGGRPKALSKDKQALAVQLYNEKKHTVAQICELMGVSRPTLYKYIASANVVKKRT</sequence>
<dbReference type="CDD" id="cd00569">
    <property type="entry name" value="HTH_Hin_like"/>
    <property type="match status" value="1"/>
</dbReference>
<dbReference type="SUPFAM" id="SSF53041">
    <property type="entry name" value="Resolvase-like"/>
    <property type="match status" value="1"/>
</dbReference>
<feature type="domain" description="Resolvase/invertase-type recombinase catalytic" evidence="8">
    <location>
        <begin position="1"/>
        <end position="134"/>
    </location>
</feature>
<dbReference type="InterPro" id="IPR006119">
    <property type="entry name" value="Resolv_N"/>
</dbReference>
<keyword evidence="3" id="KW-0230">DNA invertase</keyword>
<evidence type="ECO:0000256" key="3">
    <source>
        <dbReference type="ARBA" id="ARBA00023100"/>
    </source>
</evidence>
<comment type="similarity">
    <text evidence="1">Belongs to the site-specific recombinase resolvase family.</text>
</comment>
<dbReference type="GO" id="GO:0000150">
    <property type="term" value="F:DNA strand exchange activity"/>
    <property type="evidence" value="ECO:0007669"/>
    <property type="project" value="UniProtKB-KW"/>
</dbReference>
<gene>
    <name evidence="9" type="primary">hin_5</name>
    <name evidence="9" type="ORF">Phpb_04490</name>
</gene>
<dbReference type="PANTHER" id="PTHR30461">
    <property type="entry name" value="DNA-INVERTASE FROM LAMBDOID PROPHAGE"/>
    <property type="match status" value="1"/>
</dbReference>
<dbReference type="RefSeq" id="WP_065392272.1">
    <property type="nucleotide sequence ID" value="NZ_CAWMQN010000096.1"/>
</dbReference>
<feature type="active site" description="O-(5'-phospho-DNA)-serine intermediate" evidence="6 7">
    <location>
        <position position="9"/>
    </location>
</feature>
<dbReference type="PANTHER" id="PTHR30461:SF2">
    <property type="entry name" value="SERINE RECOMBINASE PINE-RELATED"/>
    <property type="match status" value="1"/>
</dbReference>
<evidence type="ECO:0000256" key="1">
    <source>
        <dbReference type="ARBA" id="ARBA00009913"/>
    </source>
</evidence>
<dbReference type="PROSITE" id="PS00398">
    <property type="entry name" value="RECOMBINASES_2"/>
    <property type="match status" value="1"/>
</dbReference>
<dbReference type="Proteomes" id="UP000092665">
    <property type="component" value="Unassembled WGS sequence"/>
</dbReference>
<dbReference type="SMART" id="SM00857">
    <property type="entry name" value="Resolvase"/>
    <property type="match status" value="1"/>
</dbReference>
<accession>A0A1B8YBG9</accession>
<dbReference type="FunFam" id="3.40.50.1390:FF:000001">
    <property type="entry name" value="DNA recombinase"/>
    <property type="match status" value="1"/>
</dbReference>
<dbReference type="GO" id="GO:0015074">
    <property type="term" value="P:DNA integration"/>
    <property type="evidence" value="ECO:0007669"/>
    <property type="project" value="UniProtKB-KW"/>
</dbReference>
<dbReference type="AlphaFoldDB" id="A0A1B8YBG9"/>
<dbReference type="PROSITE" id="PS51736">
    <property type="entry name" value="RECOMBINASES_3"/>
    <property type="match status" value="1"/>
</dbReference>
<keyword evidence="5" id="KW-0233">DNA recombination</keyword>
<dbReference type="Gene3D" id="3.40.50.1390">
    <property type="entry name" value="Resolvase, N-terminal catalytic domain"/>
    <property type="match status" value="1"/>
</dbReference>
<dbReference type="InterPro" id="IPR009057">
    <property type="entry name" value="Homeodomain-like_sf"/>
</dbReference>
<dbReference type="PATRIC" id="fig|29488.15.peg.4926"/>
<protein>
    <submittedName>
        <fullName evidence="9">DNA-invertase hin</fullName>
    </submittedName>
</protein>
<dbReference type="InterPro" id="IPR006120">
    <property type="entry name" value="Resolvase_HTH_dom"/>
</dbReference>
<keyword evidence="10" id="KW-1185">Reference proteome</keyword>
<dbReference type="InterPro" id="IPR006118">
    <property type="entry name" value="Recombinase_CS"/>
</dbReference>
<evidence type="ECO:0000256" key="5">
    <source>
        <dbReference type="ARBA" id="ARBA00023172"/>
    </source>
</evidence>
<evidence type="ECO:0000313" key="9">
    <source>
        <dbReference type="EMBL" id="OCA52460.1"/>
    </source>
</evidence>
<evidence type="ECO:0000313" key="10">
    <source>
        <dbReference type="Proteomes" id="UP000092665"/>
    </source>
</evidence>
<organism evidence="9 10">
    <name type="scientific">Photorhabdus namnaonensis</name>
    <dbReference type="NCBI Taxonomy" id="1851568"/>
    <lineage>
        <taxon>Bacteria</taxon>
        <taxon>Pseudomonadati</taxon>
        <taxon>Pseudomonadota</taxon>
        <taxon>Gammaproteobacteria</taxon>
        <taxon>Enterobacterales</taxon>
        <taxon>Morganellaceae</taxon>
        <taxon>Photorhabdus</taxon>
    </lineage>
</organism>
<evidence type="ECO:0000259" key="8">
    <source>
        <dbReference type="PROSITE" id="PS51736"/>
    </source>
</evidence>
<keyword evidence="4" id="KW-0238">DNA-binding</keyword>
<evidence type="ECO:0000256" key="2">
    <source>
        <dbReference type="ARBA" id="ARBA00022908"/>
    </source>
</evidence>
<reference evidence="10" key="1">
    <citation type="submission" date="2015-11" db="EMBL/GenBank/DDBJ databases">
        <authorList>
            <person name="Tobias N.J."/>
            <person name="Mishra B."/>
            <person name="Gupta D.K."/>
            <person name="Thines M."/>
            <person name="Stinear T.P."/>
            <person name="Bode H.B."/>
        </authorList>
    </citation>
    <scope>NUCLEOTIDE SEQUENCE [LARGE SCALE GENOMIC DNA]</scope>
    <source>
        <strain evidence="10">PB45.5</strain>
    </source>
</reference>
<dbReference type="Pfam" id="PF02796">
    <property type="entry name" value="HTH_7"/>
    <property type="match status" value="1"/>
</dbReference>
<dbReference type="Gene3D" id="1.10.10.60">
    <property type="entry name" value="Homeodomain-like"/>
    <property type="match status" value="1"/>
</dbReference>